<dbReference type="RefSeq" id="WP_089064569.1">
    <property type="nucleotide sequence ID" value="NZ_CP022316.1"/>
</dbReference>
<evidence type="ECO:0000313" key="11">
    <source>
        <dbReference type="EMBL" id="ASK65327.1"/>
    </source>
</evidence>
<keyword evidence="3 10" id="KW-0812">Transmembrane</keyword>
<keyword evidence="10" id="KW-0479">Metal-binding</keyword>
<dbReference type="GO" id="GO:0140114">
    <property type="term" value="P:cellular detoxification of fluoride"/>
    <property type="evidence" value="ECO:0007669"/>
    <property type="project" value="UniProtKB-UniRule"/>
</dbReference>
<dbReference type="Pfam" id="PF02537">
    <property type="entry name" value="CRCB"/>
    <property type="match status" value="1"/>
</dbReference>
<keyword evidence="10" id="KW-0406">Ion transport</keyword>
<evidence type="ECO:0000256" key="2">
    <source>
        <dbReference type="ARBA" id="ARBA00022475"/>
    </source>
</evidence>
<dbReference type="EMBL" id="CP022316">
    <property type="protein sequence ID" value="ASK65327.1"/>
    <property type="molecule type" value="Genomic_DNA"/>
</dbReference>
<evidence type="ECO:0000256" key="3">
    <source>
        <dbReference type="ARBA" id="ARBA00022692"/>
    </source>
</evidence>
<evidence type="ECO:0000256" key="8">
    <source>
        <dbReference type="ARBA" id="ARBA00035585"/>
    </source>
</evidence>
<keyword evidence="5 10" id="KW-0472">Membrane</keyword>
<evidence type="ECO:0000256" key="10">
    <source>
        <dbReference type="HAMAP-Rule" id="MF_00454"/>
    </source>
</evidence>
<proteinExistence type="inferred from homology"/>
<keyword evidence="4 10" id="KW-1133">Transmembrane helix</keyword>
<evidence type="ECO:0000313" key="12">
    <source>
        <dbReference type="Proteomes" id="UP000198398"/>
    </source>
</evidence>
<dbReference type="OrthoDB" id="5148600at2"/>
<evidence type="ECO:0000256" key="5">
    <source>
        <dbReference type="ARBA" id="ARBA00023136"/>
    </source>
</evidence>
<dbReference type="PANTHER" id="PTHR28259:SF1">
    <property type="entry name" value="FLUORIDE EXPORT PROTEIN 1-RELATED"/>
    <property type="match status" value="1"/>
</dbReference>
<organism evidence="11 12">
    <name type="scientific">Brachybacterium avium</name>
    <dbReference type="NCBI Taxonomy" id="2017485"/>
    <lineage>
        <taxon>Bacteria</taxon>
        <taxon>Bacillati</taxon>
        <taxon>Actinomycetota</taxon>
        <taxon>Actinomycetes</taxon>
        <taxon>Micrococcales</taxon>
        <taxon>Dermabacteraceae</taxon>
        <taxon>Brachybacterium</taxon>
    </lineage>
</organism>
<dbReference type="Proteomes" id="UP000198398">
    <property type="component" value="Chromosome"/>
</dbReference>
<feature type="transmembrane region" description="Helical" evidence="10">
    <location>
        <begin position="111"/>
        <end position="136"/>
    </location>
</feature>
<dbReference type="PANTHER" id="PTHR28259">
    <property type="entry name" value="FLUORIDE EXPORT PROTEIN 1-RELATED"/>
    <property type="match status" value="1"/>
</dbReference>
<comment type="similarity">
    <text evidence="7 10">Belongs to the fluoride channel Fluc/FEX (TC 1.A.43) family.</text>
</comment>
<dbReference type="AlphaFoldDB" id="A0A220UB43"/>
<comment type="function">
    <text evidence="9 10">Fluoride-specific ion channel. Important for reducing fluoride concentration in the cell, thus reducing its toxicity.</text>
</comment>
<feature type="binding site" evidence="10">
    <location>
        <position position="90"/>
    </location>
    <ligand>
        <name>Na(+)</name>
        <dbReference type="ChEBI" id="CHEBI:29101"/>
        <note>structural</note>
    </ligand>
</feature>
<evidence type="ECO:0000256" key="4">
    <source>
        <dbReference type="ARBA" id="ARBA00022989"/>
    </source>
</evidence>
<keyword evidence="10" id="KW-0813">Transport</keyword>
<evidence type="ECO:0000256" key="9">
    <source>
        <dbReference type="ARBA" id="ARBA00049940"/>
    </source>
</evidence>
<reference evidence="12" key="1">
    <citation type="submission" date="2017-07" db="EMBL/GenBank/DDBJ databases">
        <title>Brachybacterium sp. VR2415.</title>
        <authorList>
            <person name="Tak E.J."/>
            <person name="Bae J.-W."/>
        </authorList>
    </citation>
    <scope>NUCLEOTIDE SEQUENCE [LARGE SCALE GENOMIC DNA]</scope>
    <source>
        <strain evidence="12">VR2415</strain>
    </source>
</reference>
<dbReference type="GO" id="GO:0062054">
    <property type="term" value="F:fluoride channel activity"/>
    <property type="evidence" value="ECO:0007669"/>
    <property type="project" value="UniProtKB-UniRule"/>
</dbReference>
<dbReference type="KEGG" id="brv:CFK39_05225"/>
<keyword evidence="6 10" id="KW-0407">Ion channel</keyword>
<dbReference type="InterPro" id="IPR003691">
    <property type="entry name" value="FluC"/>
</dbReference>
<dbReference type="HAMAP" id="MF_00454">
    <property type="entry name" value="FluC"/>
    <property type="match status" value="1"/>
</dbReference>
<feature type="transmembrane region" description="Helical" evidence="10">
    <location>
        <begin position="47"/>
        <end position="67"/>
    </location>
</feature>
<evidence type="ECO:0000256" key="7">
    <source>
        <dbReference type="ARBA" id="ARBA00035120"/>
    </source>
</evidence>
<keyword evidence="12" id="KW-1185">Reference proteome</keyword>
<feature type="binding site" evidence="10">
    <location>
        <position position="93"/>
    </location>
    <ligand>
        <name>Na(+)</name>
        <dbReference type="ChEBI" id="CHEBI:29101"/>
        <note>structural</note>
    </ligand>
</feature>
<evidence type="ECO:0000256" key="6">
    <source>
        <dbReference type="ARBA" id="ARBA00023303"/>
    </source>
</evidence>
<keyword evidence="10" id="KW-0915">Sodium</keyword>
<evidence type="ECO:0000256" key="1">
    <source>
        <dbReference type="ARBA" id="ARBA00004651"/>
    </source>
</evidence>
<dbReference type="GO" id="GO:0005886">
    <property type="term" value="C:plasma membrane"/>
    <property type="evidence" value="ECO:0007669"/>
    <property type="project" value="UniProtKB-SubCell"/>
</dbReference>
<comment type="catalytic activity">
    <reaction evidence="8">
        <text>fluoride(in) = fluoride(out)</text>
        <dbReference type="Rhea" id="RHEA:76159"/>
        <dbReference type="ChEBI" id="CHEBI:17051"/>
    </reaction>
    <physiologicalReaction direction="left-to-right" evidence="8">
        <dbReference type="Rhea" id="RHEA:76160"/>
    </physiologicalReaction>
</comment>
<dbReference type="GO" id="GO:0046872">
    <property type="term" value="F:metal ion binding"/>
    <property type="evidence" value="ECO:0007669"/>
    <property type="project" value="UniProtKB-KW"/>
</dbReference>
<gene>
    <name evidence="10" type="primary">fluC</name>
    <name evidence="10" type="synonym">crcB</name>
    <name evidence="11" type="ORF">CFK39_05225</name>
</gene>
<accession>A0A220UB43</accession>
<feature type="transmembrane region" description="Helical" evidence="10">
    <location>
        <begin position="79"/>
        <end position="99"/>
    </location>
</feature>
<keyword evidence="2 10" id="KW-1003">Cell membrane</keyword>
<sequence length="137" mass="13964">MSAGGFLAAALLVGVGGGLGSVARWGVRVLALRLVAARRGEHLNDEIRPASTVLANLLACFLLGLVVARLGSSGGTAEFFYLMLAVGFCGGLSTLSTAALDVVDLVRRRTFSLALAYLLLSAGSGMAALWLGLVLAS</sequence>
<protein>
    <recommendedName>
        <fullName evidence="10">Fluoride-specific ion channel FluC</fullName>
    </recommendedName>
</protein>
<comment type="subcellular location">
    <subcellularLocation>
        <location evidence="1 10">Cell membrane</location>
        <topology evidence="1 10">Multi-pass membrane protein</topology>
    </subcellularLocation>
</comment>
<name>A0A220UB43_9MICO</name>
<comment type="activity regulation">
    <text evidence="10">Na(+) is not transported, but it plays an essential structural role and its presence is essential for fluoride channel function.</text>
</comment>